<dbReference type="Proteomes" id="UP001159641">
    <property type="component" value="Unassembled WGS sequence"/>
</dbReference>
<organism evidence="1 2">
    <name type="scientific">Eschrichtius robustus</name>
    <name type="common">California gray whale</name>
    <name type="synonym">Eschrichtius gibbosus</name>
    <dbReference type="NCBI Taxonomy" id="9764"/>
    <lineage>
        <taxon>Eukaryota</taxon>
        <taxon>Metazoa</taxon>
        <taxon>Chordata</taxon>
        <taxon>Craniata</taxon>
        <taxon>Vertebrata</taxon>
        <taxon>Euteleostomi</taxon>
        <taxon>Mammalia</taxon>
        <taxon>Eutheria</taxon>
        <taxon>Laurasiatheria</taxon>
        <taxon>Artiodactyla</taxon>
        <taxon>Whippomorpha</taxon>
        <taxon>Cetacea</taxon>
        <taxon>Mysticeti</taxon>
        <taxon>Eschrichtiidae</taxon>
        <taxon>Eschrichtius</taxon>
    </lineage>
</organism>
<comment type="caution">
    <text evidence="1">The sequence shown here is derived from an EMBL/GenBank/DDBJ whole genome shotgun (WGS) entry which is preliminary data.</text>
</comment>
<reference evidence="1 2" key="1">
    <citation type="submission" date="2022-11" db="EMBL/GenBank/DDBJ databases">
        <title>Whole genome sequence of Eschrichtius robustus ER-17-0199.</title>
        <authorList>
            <person name="Bruniche-Olsen A."/>
            <person name="Black A.N."/>
            <person name="Fields C.J."/>
            <person name="Walden K."/>
            <person name="Dewoody J.A."/>
        </authorList>
    </citation>
    <scope>NUCLEOTIDE SEQUENCE [LARGE SCALE GENOMIC DNA]</scope>
    <source>
        <strain evidence="1">ER-17-0199</strain>
        <tissue evidence="1">Blubber</tissue>
    </source>
</reference>
<evidence type="ECO:0000313" key="2">
    <source>
        <dbReference type="Proteomes" id="UP001159641"/>
    </source>
</evidence>
<protein>
    <submittedName>
        <fullName evidence="1">Uncharacterized protein</fullName>
    </submittedName>
</protein>
<keyword evidence="2" id="KW-1185">Reference proteome</keyword>
<accession>A0AB34GBC9</accession>
<sequence>MGRPRPQTVASDGAGRCAQTQDSLCARLCPQGTLTGQSTVPSHIEQALPVGREGAKAGHSCRPAHSFQASADGQSLRPVSRAHVCQASCAHGAPALLSPRLPPSLCPPVPTLRLSDALDAMLHYPWWNSFSPTPYPAFSSESHPFGNPPFIVGPPCWTNRYGPAAPPPLPAKTGLSSDLPLVRAPAVGLGPALLQCDHIFVDYICSDPISKGGPDMGHARPSVASQGAA</sequence>
<evidence type="ECO:0000313" key="1">
    <source>
        <dbReference type="EMBL" id="KAJ8777059.1"/>
    </source>
</evidence>
<gene>
    <name evidence="1" type="ORF">J1605_014923</name>
</gene>
<dbReference type="AlphaFoldDB" id="A0AB34GBC9"/>
<proteinExistence type="predicted"/>
<name>A0AB34GBC9_ESCRO</name>
<dbReference type="EMBL" id="JAIQCJ010002321">
    <property type="protein sequence ID" value="KAJ8777059.1"/>
    <property type="molecule type" value="Genomic_DNA"/>
</dbReference>